<protein>
    <submittedName>
        <fullName evidence="6">LysR family transcriptional regulator PA2758</fullName>
    </submittedName>
</protein>
<dbReference type="Pfam" id="PF03466">
    <property type="entry name" value="LysR_substrate"/>
    <property type="match status" value="1"/>
</dbReference>
<keyword evidence="7" id="KW-1185">Reference proteome</keyword>
<name>A0A0K8NUA0_PISS1</name>
<dbReference type="STRING" id="1547922.ISF6_2785"/>
<evidence type="ECO:0000313" key="6">
    <source>
        <dbReference type="EMBL" id="GAP33943.1"/>
    </source>
</evidence>
<sequence>MAFTSDTVALFLAVLDHGSFSAAARALGRVPSAVSMAVANLEAELGLALFDRQGREPRPTAAARALEPQARQLAAQQAALTAHALALTLGLEQRLSLAIAPELLSAPWTAPLAALARAHPLLDVEVLAAPQADALAMLHTGRAQLALVFERPRLDGREGFREVGRETLVAVVAPGHPLLGAGAPPEGPGEAELQAARQIVVAGRDAGVADPRLIFARHLWHTDSPEAACALLEAGLGWGWLPRGLVRERLAAGRLRELPLQTLSNAMTLWVDVVWSRERPLGLGARQLIEGMVAAGTGADAPGAMPDGGASR</sequence>
<dbReference type="RefSeq" id="WP_054018105.1">
    <property type="nucleotide sequence ID" value="NZ_BBYR01000004.1"/>
</dbReference>
<evidence type="ECO:0000313" key="7">
    <source>
        <dbReference type="Proteomes" id="UP000037660"/>
    </source>
</evidence>
<dbReference type="Pfam" id="PF00126">
    <property type="entry name" value="HTH_1"/>
    <property type="match status" value="1"/>
</dbReference>
<gene>
    <name evidence="6" type="ORF">ISF6_2785</name>
</gene>
<evidence type="ECO:0000259" key="5">
    <source>
        <dbReference type="PROSITE" id="PS50931"/>
    </source>
</evidence>
<dbReference type="AlphaFoldDB" id="A0A0K8NUA0"/>
<evidence type="ECO:0000256" key="4">
    <source>
        <dbReference type="ARBA" id="ARBA00023163"/>
    </source>
</evidence>
<proteinExistence type="inferred from homology"/>
<dbReference type="GO" id="GO:0003700">
    <property type="term" value="F:DNA-binding transcription factor activity"/>
    <property type="evidence" value="ECO:0007669"/>
    <property type="project" value="InterPro"/>
</dbReference>
<organism evidence="6 7">
    <name type="scientific">Piscinibacter sakaiensis</name>
    <name type="common">Ideonella sakaiensis</name>
    <dbReference type="NCBI Taxonomy" id="1547922"/>
    <lineage>
        <taxon>Bacteria</taxon>
        <taxon>Pseudomonadati</taxon>
        <taxon>Pseudomonadota</taxon>
        <taxon>Betaproteobacteria</taxon>
        <taxon>Burkholderiales</taxon>
        <taxon>Sphaerotilaceae</taxon>
        <taxon>Piscinibacter</taxon>
    </lineage>
</organism>
<reference evidence="6 7" key="2">
    <citation type="journal article" date="2016" name="Science">
        <title>A bacterium that degrades and assimilates poly(ethylene terephthalate).</title>
        <authorList>
            <person name="Yoshida S."/>
            <person name="Hiraga K."/>
            <person name="Takehana T."/>
            <person name="Taniguchi I."/>
            <person name="Yamaji H."/>
            <person name="Maeda Y."/>
            <person name="Toyohara K."/>
            <person name="Miyamoto K."/>
            <person name="Kimura Y."/>
            <person name="Oda K."/>
        </authorList>
    </citation>
    <scope>NUCLEOTIDE SEQUENCE [LARGE SCALE GENOMIC DNA]</scope>
    <source>
        <strain evidence="7">NBRC 110686 / TISTR 2288 / 201-F6</strain>
    </source>
</reference>
<dbReference type="OrthoDB" id="196624at2"/>
<dbReference type="Gene3D" id="3.40.190.290">
    <property type="match status" value="1"/>
</dbReference>
<dbReference type="InterPro" id="IPR036388">
    <property type="entry name" value="WH-like_DNA-bd_sf"/>
</dbReference>
<reference evidence="7" key="1">
    <citation type="submission" date="2015-07" db="EMBL/GenBank/DDBJ databases">
        <title>Discovery of a poly(ethylene terephthalate assimilation.</title>
        <authorList>
            <person name="Yoshida S."/>
            <person name="Hiraga K."/>
            <person name="Takehana T."/>
            <person name="Taniguchi I."/>
            <person name="Yamaji H."/>
            <person name="Maeda Y."/>
            <person name="Toyohara K."/>
            <person name="Miyamoto K."/>
            <person name="Kimura Y."/>
            <person name="Oda K."/>
        </authorList>
    </citation>
    <scope>NUCLEOTIDE SEQUENCE [LARGE SCALE GENOMIC DNA]</scope>
    <source>
        <strain evidence="7">NBRC 110686 / TISTR 2288 / 201-F6</strain>
    </source>
</reference>
<comment type="caution">
    <text evidence="6">The sequence shown here is derived from an EMBL/GenBank/DDBJ whole genome shotgun (WGS) entry which is preliminary data.</text>
</comment>
<keyword evidence="3" id="KW-0238">DNA-binding</keyword>
<dbReference type="InterPro" id="IPR036390">
    <property type="entry name" value="WH_DNA-bd_sf"/>
</dbReference>
<dbReference type="SUPFAM" id="SSF46785">
    <property type="entry name" value="Winged helix' DNA-binding domain"/>
    <property type="match status" value="1"/>
</dbReference>
<comment type="similarity">
    <text evidence="1">Belongs to the LysR transcriptional regulatory family.</text>
</comment>
<dbReference type="Gene3D" id="1.10.10.10">
    <property type="entry name" value="Winged helix-like DNA-binding domain superfamily/Winged helix DNA-binding domain"/>
    <property type="match status" value="1"/>
</dbReference>
<dbReference type="PANTHER" id="PTHR30126">
    <property type="entry name" value="HTH-TYPE TRANSCRIPTIONAL REGULATOR"/>
    <property type="match status" value="1"/>
</dbReference>
<evidence type="ECO:0000256" key="3">
    <source>
        <dbReference type="ARBA" id="ARBA00023125"/>
    </source>
</evidence>
<dbReference type="InterPro" id="IPR005119">
    <property type="entry name" value="LysR_subst-bd"/>
</dbReference>
<keyword evidence="4" id="KW-0804">Transcription</keyword>
<dbReference type="InterPro" id="IPR000847">
    <property type="entry name" value="LysR_HTH_N"/>
</dbReference>
<accession>A0A0K8NUA0</accession>
<dbReference type="EMBL" id="BBYR01000004">
    <property type="protein sequence ID" value="GAP33943.1"/>
    <property type="molecule type" value="Genomic_DNA"/>
</dbReference>
<dbReference type="Proteomes" id="UP000037660">
    <property type="component" value="Unassembled WGS sequence"/>
</dbReference>
<evidence type="ECO:0000256" key="2">
    <source>
        <dbReference type="ARBA" id="ARBA00023015"/>
    </source>
</evidence>
<dbReference type="SUPFAM" id="SSF53850">
    <property type="entry name" value="Periplasmic binding protein-like II"/>
    <property type="match status" value="1"/>
</dbReference>
<dbReference type="GO" id="GO:0000976">
    <property type="term" value="F:transcription cis-regulatory region binding"/>
    <property type="evidence" value="ECO:0007669"/>
    <property type="project" value="TreeGrafter"/>
</dbReference>
<evidence type="ECO:0000256" key="1">
    <source>
        <dbReference type="ARBA" id="ARBA00009437"/>
    </source>
</evidence>
<feature type="domain" description="HTH lysR-type" evidence="5">
    <location>
        <begin position="11"/>
        <end position="60"/>
    </location>
</feature>
<keyword evidence="2" id="KW-0805">Transcription regulation</keyword>
<dbReference type="PROSITE" id="PS50931">
    <property type="entry name" value="HTH_LYSR"/>
    <property type="match status" value="1"/>
</dbReference>
<dbReference type="PANTHER" id="PTHR30126:SF91">
    <property type="entry name" value="LYSR FAMILY TRANSCRIPTIONAL REGULATOR"/>
    <property type="match status" value="1"/>
</dbReference>